<dbReference type="Pfam" id="PF05378">
    <property type="entry name" value="Hydant_A_N"/>
    <property type="match status" value="1"/>
</dbReference>
<dbReference type="SUPFAM" id="SSF53067">
    <property type="entry name" value="Actin-like ATPase domain"/>
    <property type="match status" value="1"/>
</dbReference>
<evidence type="ECO:0000256" key="1">
    <source>
        <dbReference type="SAM" id="MobiDB-lite"/>
    </source>
</evidence>
<dbReference type="EMBL" id="JAMLDX010000009">
    <property type="protein sequence ID" value="MCP3731220.1"/>
    <property type="molecule type" value="Genomic_DNA"/>
</dbReference>
<evidence type="ECO:0000313" key="5">
    <source>
        <dbReference type="Proteomes" id="UP001139451"/>
    </source>
</evidence>
<evidence type="ECO:0000313" key="4">
    <source>
        <dbReference type="EMBL" id="MCP3731220.1"/>
    </source>
</evidence>
<dbReference type="GO" id="GO:0006749">
    <property type="term" value="P:glutathione metabolic process"/>
    <property type="evidence" value="ECO:0007669"/>
    <property type="project" value="TreeGrafter"/>
</dbReference>
<sequence>MTLPTTGRRSIAIDIGGTFTDVVLSTPEAVYTEKTLTTHDDLLRGFFTGVESVLVKSGISAAELDGALVHATTVVTNALIERQGAKTAMIFTDGFRDILEIREEKRFDIYDVQIQYPRTLVGPEATYTVRERTLASGEIELAPDRAEVSALARRLTDEGIQSVGVCFLHSYRNPANEQAVATIMREIAPHMDVSVSSEVAPQIREYLRASTTAVNAYAISITKPYLGRLAARLIADGVPAKPSIMLSSGGVVSPDTAGRLPVRMLESGPAAGALGGAFVAQLLNEKELLAFDMGGTTAKVCLIQDGEPLVTNMFEVDRIYRMKEGSGLPVIVPCVDLIEIGAGGGSIAHVDQFGLLKVGPRSAGSMPGPACYGGGGIDATVTDAAAVLGLLDPGNFLGGEMKLDGAAAHAALARLGERLDLPPETVAKGVFDIVCESMAGAVRAHAAERGVDVRGVPMLASGGSGPVHACGVADLLNARKVIFPPLASVLSAFGSIITPVRFDVVRSGLARLDDMDWEAIDTMVRDMEHEGRDALSHAQIGEGDVRYLYSADVRYQGQHHELKVDLPGRPGLDTGAEMIRKMFEDEYRRRHTLIQGDVPVEVVSWRLAATGPTPSAAAFGKDVGTGMKHGRERPVHAWGRAGRRRWSREPTLDPPMRSPAPRSSRSARRPSSSRPAGPRGWRTAAASSPPETFEDAPCSTLSTSSCCGRAYGASSARRPRRCSAPPSARSCARRATSPMPCSIPRRG</sequence>
<feature type="compositionally biased region" description="Low complexity" evidence="1">
    <location>
        <begin position="659"/>
        <end position="679"/>
    </location>
</feature>
<proteinExistence type="predicted"/>
<dbReference type="Pfam" id="PF01968">
    <property type="entry name" value="Hydantoinase_A"/>
    <property type="match status" value="1"/>
</dbReference>
<comment type="caution">
    <text evidence="4">The sequence shown here is derived from an EMBL/GenBank/DDBJ whole genome shotgun (WGS) entry which is preliminary data.</text>
</comment>
<organism evidence="4 5">
    <name type="scientific">Sphingomonas tagetis</name>
    <dbReference type="NCBI Taxonomy" id="2949092"/>
    <lineage>
        <taxon>Bacteria</taxon>
        <taxon>Pseudomonadati</taxon>
        <taxon>Pseudomonadota</taxon>
        <taxon>Alphaproteobacteria</taxon>
        <taxon>Sphingomonadales</taxon>
        <taxon>Sphingomonadaceae</taxon>
        <taxon>Sphingomonas</taxon>
    </lineage>
</organism>
<dbReference type="GO" id="GO:0017168">
    <property type="term" value="F:5-oxoprolinase (ATP-hydrolyzing) activity"/>
    <property type="evidence" value="ECO:0007669"/>
    <property type="project" value="TreeGrafter"/>
</dbReference>
<evidence type="ECO:0000259" key="3">
    <source>
        <dbReference type="Pfam" id="PF05378"/>
    </source>
</evidence>
<dbReference type="InterPro" id="IPR008040">
    <property type="entry name" value="Hydant_A_N"/>
</dbReference>
<keyword evidence="5" id="KW-1185">Reference proteome</keyword>
<feature type="domain" description="Hydantoinase/oxoprolinase N-terminal" evidence="3">
    <location>
        <begin position="11"/>
        <end position="187"/>
    </location>
</feature>
<dbReference type="PANTHER" id="PTHR11365:SF23">
    <property type="entry name" value="HYPOTHETICAL 5-OXOPROLINASE (EUROFUNG)-RELATED"/>
    <property type="match status" value="1"/>
</dbReference>
<dbReference type="PANTHER" id="PTHR11365">
    <property type="entry name" value="5-OXOPROLINASE RELATED"/>
    <property type="match status" value="1"/>
</dbReference>
<dbReference type="InterPro" id="IPR002821">
    <property type="entry name" value="Hydantoinase_A"/>
</dbReference>
<dbReference type="AlphaFoldDB" id="A0A9X2HSQ6"/>
<name>A0A9X2HSQ6_9SPHN</name>
<dbReference type="InterPro" id="IPR043129">
    <property type="entry name" value="ATPase_NBD"/>
</dbReference>
<feature type="region of interest" description="Disordered" evidence="1">
    <location>
        <begin position="613"/>
        <end position="747"/>
    </location>
</feature>
<accession>A0A9X2HSQ6</accession>
<dbReference type="Proteomes" id="UP001139451">
    <property type="component" value="Unassembled WGS sequence"/>
</dbReference>
<gene>
    <name evidence="4" type="ORF">M9978_12360</name>
</gene>
<dbReference type="InterPro" id="IPR045079">
    <property type="entry name" value="Oxoprolinase-like"/>
</dbReference>
<reference evidence="4" key="1">
    <citation type="submission" date="2022-05" db="EMBL/GenBank/DDBJ databases">
        <title>Sphingomonas sp. strain MG17 Genome sequencing and assembly.</title>
        <authorList>
            <person name="Kim I."/>
        </authorList>
    </citation>
    <scope>NUCLEOTIDE SEQUENCE</scope>
    <source>
        <strain evidence="4">MG17</strain>
    </source>
</reference>
<protein>
    <submittedName>
        <fullName evidence="4">Hydantoinase/oxoprolinase family protein</fullName>
    </submittedName>
</protein>
<feature type="domain" description="Hydantoinase A/oxoprolinase" evidence="2">
    <location>
        <begin position="208"/>
        <end position="501"/>
    </location>
</feature>
<dbReference type="GO" id="GO:0005829">
    <property type="term" value="C:cytosol"/>
    <property type="evidence" value="ECO:0007669"/>
    <property type="project" value="TreeGrafter"/>
</dbReference>
<feature type="compositionally biased region" description="Low complexity" evidence="1">
    <location>
        <begin position="722"/>
        <end position="738"/>
    </location>
</feature>
<evidence type="ECO:0000259" key="2">
    <source>
        <dbReference type="Pfam" id="PF01968"/>
    </source>
</evidence>